<dbReference type="KEGG" id="mfc:BRM9_1823"/>
<name>A0A089ZCV1_METFO</name>
<dbReference type="OrthoDB" id="265131at2157"/>
<evidence type="ECO:0000313" key="3">
    <source>
        <dbReference type="EMBL" id="AIS32631.1"/>
    </source>
</evidence>
<evidence type="ECO:0000313" key="5">
    <source>
        <dbReference type="Proteomes" id="UP000029661"/>
    </source>
</evidence>
<dbReference type="Proteomes" id="UP000029661">
    <property type="component" value="Chromosome"/>
</dbReference>
<dbReference type="InterPro" id="IPR029058">
    <property type="entry name" value="AB_hydrolase_fold"/>
</dbReference>
<keyword evidence="6" id="KW-1185">Reference proteome</keyword>
<dbReference type="GO" id="GO:0016787">
    <property type="term" value="F:hydrolase activity"/>
    <property type="evidence" value="ECO:0007669"/>
    <property type="project" value="UniProtKB-KW"/>
</dbReference>
<dbReference type="Proteomes" id="UP000062768">
    <property type="component" value="Chromosome I"/>
</dbReference>
<dbReference type="SUPFAM" id="SSF53474">
    <property type="entry name" value="alpha/beta-Hydrolases"/>
    <property type="match status" value="1"/>
</dbReference>
<dbReference type="EMBL" id="CP006933">
    <property type="protein sequence ID" value="AIS32631.1"/>
    <property type="molecule type" value="Genomic_DNA"/>
</dbReference>
<evidence type="ECO:0000259" key="2">
    <source>
        <dbReference type="Pfam" id="PF12695"/>
    </source>
</evidence>
<dbReference type="Pfam" id="PF12695">
    <property type="entry name" value="Abhydrolase_5"/>
    <property type="match status" value="1"/>
</dbReference>
<sequence length="247" mass="27035">MGVLKSRKKLILITILVIVLIGAAGFIYYVSDYYPADSYALAALNSAESYTVSNTPDFITFTPNTPKNSTGIIIYPGGKVQAESYSIIASKLAENGYITVIVRMPFNLAFFGSEKANTVIDNHPEISSWVMMGHSLGGVFASDYAVNHPEKIRGVIYLASYPSANASNATFKALSLRGSRDNLTQPEDISKNLDKFPKNTLFTTIEGGNHYNFGNYGTQSGDNNSTISREEQQNQTLKAILEFLKTL</sequence>
<feature type="domain" description="Alpha/beta hydrolase fold-5" evidence="2">
    <location>
        <begin position="71"/>
        <end position="234"/>
    </location>
</feature>
<evidence type="ECO:0000256" key="1">
    <source>
        <dbReference type="SAM" id="Phobius"/>
    </source>
</evidence>
<organism evidence="3 5">
    <name type="scientific">Methanobacterium formicicum</name>
    <dbReference type="NCBI Taxonomy" id="2162"/>
    <lineage>
        <taxon>Archaea</taxon>
        <taxon>Methanobacteriati</taxon>
        <taxon>Methanobacteriota</taxon>
        <taxon>Methanomada group</taxon>
        <taxon>Methanobacteria</taxon>
        <taxon>Methanobacteriales</taxon>
        <taxon>Methanobacteriaceae</taxon>
        <taxon>Methanobacterium</taxon>
    </lineage>
</organism>
<dbReference type="InterPro" id="IPR029059">
    <property type="entry name" value="AB_hydrolase_5"/>
</dbReference>
<feature type="transmembrane region" description="Helical" evidence="1">
    <location>
        <begin position="12"/>
        <end position="30"/>
    </location>
</feature>
<keyword evidence="1" id="KW-0472">Membrane</keyword>
<keyword evidence="1" id="KW-0812">Transmembrane</keyword>
<accession>A0A089ZCV1</accession>
<reference evidence="3" key="1">
    <citation type="submission" date="2013-12" db="EMBL/GenBank/DDBJ databases">
        <title>The complete genome sequence of Methanobacterium sp. BRM9.</title>
        <authorList>
            <consortium name="Pastoral Greenhouse Gas Research Consortium"/>
            <person name="Kelly W.J."/>
            <person name="Leahy S.C."/>
            <person name="Perry R."/>
            <person name="Li D."/>
            <person name="Altermann E."/>
            <person name="Lambie S.C."/>
            <person name="Attwood G.T."/>
        </authorList>
    </citation>
    <scope>NUCLEOTIDE SEQUENCE [LARGE SCALE GENOMIC DNA]</scope>
    <source>
        <strain evidence="3">BRM9</strain>
    </source>
</reference>
<dbReference type="PATRIC" id="fig|2162.10.peg.554"/>
<dbReference type="AlphaFoldDB" id="A0A089ZCV1"/>
<reference evidence="4" key="2">
    <citation type="submission" date="2014-09" db="EMBL/GenBank/DDBJ databases">
        <authorList>
            <person name="Bishop-Lilly K.A."/>
            <person name="Broomall S.M."/>
            <person name="Chain P.S."/>
            <person name="Chertkov O."/>
            <person name="Coyne S.R."/>
            <person name="Daligault H.E."/>
            <person name="Davenport K.W."/>
            <person name="Erkkila T."/>
            <person name="Frey K.G."/>
            <person name="Gibbons H.S."/>
            <person name="Gu W."/>
            <person name="Jaissle J."/>
            <person name="Johnson S.L."/>
            <person name="Koroleva G.I."/>
            <person name="Ladner J.T."/>
            <person name="Lo C.-C."/>
            <person name="Minogue T.D."/>
            <person name="Munk C."/>
            <person name="Palacios G.F."/>
            <person name="Redden C.L."/>
            <person name="Rosenzweig C.N."/>
            <person name="Scholz M.B."/>
            <person name="Teshima H."/>
            <person name="Xu Y."/>
        </authorList>
    </citation>
    <scope>NUCLEOTIDE SEQUENCE</scope>
    <source>
        <strain evidence="4">Mb9</strain>
    </source>
</reference>
<gene>
    <name evidence="3" type="ORF">BRM9_1823</name>
    <name evidence="4" type="ORF">MB9_0533</name>
</gene>
<dbReference type="STRING" id="2162.BRM9_1823"/>
<dbReference type="Gene3D" id="3.40.50.1820">
    <property type="entry name" value="alpha/beta hydrolase"/>
    <property type="match status" value="1"/>
</dbReference>
<protein>
    <submittedName>
        <fullName evidence="4">Carboxymethylenebutenolidase-like protein</fullName>
    </submittedName>
    <submittedName>
        <fullName evidence="3">Hydrolase alpha/beta fold family</fullName>
    </submittedName>
</protein>
<dbReference type="GeneID" id="26738790"/>
<evidence type="ECO:0000313" key="6">
    <source>
        <dbReference type="Proteomes" id="UP000062768"/>
    </source>
</evidence>
<proteinExistence type="predicted"/>
<dbReference type="RefSeq" id="WP_048085543.1">
    <property type="nucleotide sequence ID" value="NZ_LN734822.1"/>
</dbReference>
<keyword evidence="3" id="KW-0378">Hydrolase</keyword>
<dbReference type="EMBL" id="LN734822">
    <property type="protein sequence ID" value="CEL24180.1"/>
    <property type="molecule type" value="Genomic_DNA"/>
</dbReference>
<evidence type="ECO:0000313" key="4">
    <source>
        <dbReference type="EMBL" id="CEL24180.1"/>
    </source>
</evidence>
<keyword evidence="1" id="KW-1133">Transmembrane helix</keyword>